<comment type="caution">
    <text evidence="1">The sequence shown here is derived from an EMBL/GenBank/DDBJ whole genome shotgun (WGS) entry which is preliminary data.</text>
</comment>
<evidence type="ECO:0000313" key="2">
    <source>
        <dbReference type="Proteomes" id="UP000288607"/>
    </source>
</evidence>
<organism evidence="1 2">
    <name type="scientific">Bifidobacterium callimiconis</name>
    <dbReference type="NCBI Taxonomy" id="2306973"/>
    <lineage>
        <taxon>Bacteria</taxon>
        <taxon>Bacillati</taxon>
        <taxon>Actinomycetota</taxon>
        <taxon>Actinomycetes</taxon>
        <taxon>Bifidobacteriales</taxon>
        <taxon>Bifidobacteriaceae</taxon>
        <taxon>Bifidobacterium</taxon>
    </lineage>
</organism>
<protein>
    <submittedName>
        <fullName evidence="1">Uncharacterized protein</fullName>
    </submittedName>
</protein>
<dbReference type="RefSeq" id="WP_126030882.1">
    <property type="nucleotide sequence ID" value="NZ_QXGJ01000016.1"/>
</dbReference>
<name>A0A430F9A5_9BIFI</name>
<proteinExistence type="predicted"/>
<accession>A0A430F9A5</accession>
<sequence length="119" mass="13143">MLTITIRPTAITLIAPIALIVDDDSIAAAALSPIHGIHNSKAINIGHMFDNLESRMVVSPGDCLCDECIHDAFCDECLREEDCSISEYLEEELLRRRSEPTPPCTCSRESTVMVQPRIS</sequence>
<evidence type="ECO:0000313" key="1">
    <source>
        <dbReference type="EMBL" id="RSX49416.1"/>
    </source>
</evidence>
<gene>
    <name evidence="1" type="ORF">D2E23_2109</name>
</gene>
<keyword evidence="2" id="KW-1185">Reference proteome</keyword>
<dbReference type="Proteomes" id="UP000288607">
    <property type="component" value="Unassembled WGS sequence"/>
</dbReference>
<dbReference type="EMBL" id="QXGJ01000016">
    <property type="protein sequence ID" value="RSX49416.1"/>
    <property type="molecule type" value="Genomic_DNA"/>
</dbReference>
<reference evidence="1 2" key="1">
    <citation type="submission" date="2018-09" db="EMBL/GenBank/DDBJ databases">
        <title>Characterization of the phylogenetic diversity of five novel species belonging to the genus Bifidobacterium.</title>
        <authorList>
            <person name="Lugli G.A."/>
            <person name="Duranti S."/>
            <person name="Milani C."/>
        </authorList>
    </citation>
    <scope>NUCLEOTIDE SEQUENCE [LARGE SCALE GENOMIC DNA]</scope>
    <source>
        <strain evidence="1 2">2028B</strain>
    </source>
</reference>
<dbReference type="AlphaFoldDB" id="A0A430F9A5"/>